<name>A0AAW3D732_FRATU</name>
<dbReference type="Proteomes" id="UP000028987">
    <property type="component" value="Unassembled WGS sequence"/>
</dbReference>
<comment type="caution">
    <text evidence="1">The sequence shown here is derived from an EMBL/GenBank/DDBJ whole genome shotgun (WGS) entry which is preliminary data.</text>
</comment>
<sequence length="33" mass="4075">MKATLKECEWRFNHSASKEQLKLIKRWVRESLK</sequence>
<proteinExistence type="predicted"/>
<evidence type="ECO:0000313" key="2">
    <source>
        <dbReference type="Proteomes" id="UP000028987"/>
    </source>
</evidence>
<organism evidence="1 2">
    <name type="scientific">Francisella tularensis</name>
    <dbReference type="NCBI Taxonomy" id="263"/>
    <lineage>
        <taxon>Bacteria</taxon>
        <taxon>Pseudomonadati</taxon>
        <taxon>Pseudomonadota</taxon>
        <taxon>Gammaproteobacteria</taxon>
        <taxon>Thiotrichales</taxon>
        <taxon>Francisellaceae</taxon>
        <taxon>Francisella</taxon>
    </lineage>
</organism>
<dbReference type="EMBL" id="JOVO01000011">
    <property type="protein sequence ID" value="KFJ40648.1"/>
    <property type="molecule type" value="Genomic_DNA"/>
</dbReference>
<protein>
    <submittedName>
        <fullName evidence="1">Transposase</fullName>
    </submittedName>
</protein>
<gene>
    <name evidence="1" type="ORF">DR87_1656</name>
</gene>
<accession>A0AAW3D732</accession>
<dbReference type="AlphaFoldDB" id="A0AAW3D732"/>
<evidence type="ECO:0000313" key="1">
    <source>
        <dbReference type="EMBL" id="KFJ40648.1"/>
    </source>
</evidence>
<reference evidence="1 2" key="1">
    <citation type="submission" date="2014-06" db="EMBL/GenBank/DDBJ databases">
        <authorList>
            <person name="Bishop-Lilly K.A."/>
            <person name="Broomall S.M."/>
            <person name="Chain P.S."/>
            <person name="Chertkov O."/>
            <person name="Coyne S.R."/>
            <person name="Daligault H.E."/>
            <person name="Davenport K.W."/>
            <person name="Erkkila T."/>
            <person name="Frey K.G."/>
            <person name="Gibbons H.S."/>
            <person name="Gu W."/>
            <person name="Jaissle J."/>
            <person name="Johnson S.L."/>
            <person name="Koroleva G.I."/>
            <person name="Ladner J.T."/>
            <person name="Lo C.-C."/>
            <person name="Minogue T.D."/>
            <person name="Munk C."/>
            <person name="Palacios G.F."/>
            <person name="Redden C.L."/>
            <person name="Rosenzweig C.N."/>
            <person name="Scholz M.B."/>
            <person name="Teshima H."/>
            <person name="Xu Y."/>
        </authorList>
    </citation>
    <scope>NUCLEOTIDE SEQUENCE [LARGE SCALE GENOMIC DNA]</scope>
    <source>
        <strain evidence="1 2">FTZ</strain>
    </source>
</reference>